<sequence>MAEEIIPDPEARRLYLSLRPRTLQGKLAEVWDWVYEQSNFFRIHLSAFVIIPLILSGIFYASNGQYHVRYIDSLFLCYSAMTGTGLATLNLSNITGFQQAFLRSECGYLYWELNRKLDSEKGESPKIETSEISAPSNIWRHDFDINTPPMRPPGIETSNISAVGDIWRHNHVSTATMRPPGIDVPADSDNVPRNDHHMTDGVLSSSPSALSVELPPISPTQSALTWHQPDVDIRVRQRRPQLDVPRRTGQPTIHNVLEPRRDSRRRSMMRSMSTITVRGPFSPDAPGAQAKHQGLGGFPGPLELIHKAVKSFTPKTYRKIYRTMTLQTMNTVEVAGVKAVRTGRNSDIDMWSLPDEEVEKLAGLDDHEEIRQCLLRPAAFDTEIMTIRADLGLPVFEDLPVGVRVVGGLFQGIAVRASGLTFVPIGELAPAVQFLYVVMMYIAVYPVGLCIRATNVYEEKSLGIFEVDEGELTDDLRSMGVAQGLGRYLGWHMRHQMTVDIWWLVWGIMLVAIIERGNIMNAEKPYIALFPIIFELVSAFAGIGLSLGWPGDNFSLVGTMRPLSKLVIIVIMYATLFEVSSLPFLTVFDARIRGRHRGLPVAVDRAILFPDELVTGSDRKATMDASTMKDVPAPA</sequence>
<keyword evidence="5" id="KW-0406">Ion transport</keyword>
<feature type="transmembrane region" description="Helical" evidence="7">
    <location>
        <begin position="41"/>
        <end position="61"/>
    </location>
</feature>
<reference evidence="8" key="1">
    <citation type="submission" date="2020-07" db="EMBL/GenBank/DDBJ databases">
        <authorList>
            <person name="Nieuwenhuis M."/>
            <person name="Van De Peppel L.J.J."/>
        </authorList>
    </citation>
    <scope>NUCLEOTIDE SEQUENCE</scope>
    <source>
        <strain evidence="8">AP01</strain>
        <tissue evidence="8">Mycelium</tissue>
    </source>
</reference>
<dbReference type="OrthoDB" id="9999863at2759"/>
<feature type="transmembrane region" description="Helical" evidence="7">
    <location>
        <begin position="567"/>
        <end position="588"/>
    </location>
</feature>
<evidence type="ECO:0000256" key="3">
    <source>
        <dbReference type="ARBA" id="ARBA00022692"/>
    </source>
</evidence>
<dbReference type="Proteomes" id="UP000775547">
    <property type="component" value="Unassembled WGS sequence"/>
</dbReference>
<evidence type="ECO:0000313" key="9">
    <source>
        <dbReference type="Proteomes" id="UP000775547"/>
    </source>
</evidence>
<evidence type="ECO:0000256" key="2">
    <source>
        <dbReference type="ARBA" id="ARBA00022448"/>
    </source>
</evidence>
<keyword evidence="2" id="KW-0813">Transport</keyword>
<evidence type="ECO:0000256" key="7">
    <source>
        <dbReference type="SAM" id="Phobius"/>
    </source>
</evidence>
<dbReference type="Pfam" id="PF02386">
    <property type="entry name" value="TrkH"/>
    <property type="match status" value="1"/>
</dbReference>
<dbReference type="AlphaFoldDB" id="A0A9P7KFI1"/>
<evidence type="ECO:0000256" key="4">
    <source>
        <dbReference type="ARBA" id="ARBA00022989"/>
    </source>
</evidence>
<evidence type="ECO:0000313" key="8">
    <source>
        <dbReference type="EMBL" id="KAG5646890.1"/>
    </source>
</evidence>
<dbReference type="GO" id="GO:0005886">
    <property type="term" value="C:plasma membrane"/>
    <property type="evidence" value="ECO:0007669"/>
    <property type="project" value="TreeGrafter"/>
</dbReference>
<dbReference type="InterPro" id="IPR051143">
    <property type="entry name" value="TrkH_K-transport"/>
</dbReference>
<evidence type="ECO:0000256" key="6">
    <source>
        <dbReference type="ARBA" id="ARBA00023136"/>
    </source>
</evidence>
<dbReference type="InterPro" id="IPR003445">
    <property type="entry name" value="Cat_transpt"/>
</dbReference>
<keyword evidence="3 7" id="KW-0812">Transmembrane</keyword>
<dbReference type="PANTHER" id="PTHR31064">
    <property type="entry name" value="POTASSIUM TRANSPORT PROTEIN DDB_G0292412-RELATED"/>
    <property type="match status" value="1"/>
</dbReference>
<evidence type="ECO:0000256" key="1">
    <source>
        <dbReference type="ARBA" id="ARBA00004141"/>
    </source>
</evidence>
<keyword evidence="9" id="KW-1185">Reference proteome</keyword>
<keyword evidence="6 7" id="KW-0472">Membrane</keyword>
<comment type="subcellular location">
    <subcellularLocation>
        <location evidence="1">Membrane</location>
        <topology evidence="1">Multi-pass membrane protein</topology>
    </subcellularLocation>
</comment>
<name>A0A9P7KFI1_9AGAR</name>
<keyword evidence="4 7" id="KW-1133">Transmembrane helix</keyword>
<accession>A0A9P7KFI1</accession>
<feature type="transmembrane region" description="Helical" evidence="7">
    <location>
        <begin position="434"/>
        <end position="454"/>
    </location>
</feature>
<dbReference type="EMBL" id="JABCKV010000015">
    <property type="protein sequence ID" value="KAG5646890.1"/>
    <property type="molecule type" value="Genomic_DNA"/>
</dbReference>
<comment type="caution">
    <text evidence="8">The sequence shown here is derived from an EMBL/GenBank/DDBJ whole genome shotgun (WGS) entry which is preliminary data.</text>
</comment>
<dbReference type="GO" id="GO:0140107">
    <property type="term" value="F:high-affinity potassium ion transmembrane transporter activity"/>
    <property type="evidence" value="ECO:0007669"/>
    <property type="project" value="TreeGrafter"/>
</dbReference>
<organism evidence="8 9">
    <name type="scientific">Asterophora parasitica</name>
    <dbReference type="NCBI Taxonomy" id="117018"/>
    <lineage>
        <taxon>Eukaryota</taxon>
        <taxon>Fungi</taxon>
        <taxon>Dikarya</taxon>
        <taxon>Basidiomycota</taxon>
        <taxon>Agaricomycotina</taxon>
        <taxon>Agaricomycetes</taxon>
        <taxon>Agaricomycetidae</taxon>
        <taxon>Agaricales</taxon>
        <taxon>Tricholomatineae</taxon>
        <taxon>Lyophyllaceae</taxon>
        <taxon>Asterophora</taxon>
    </lineage>
</organism>
<reference evidence="8" key="2">
    <citation type="submission" date="2021-10" db="EMBL/GenBank/DDBJ databases">
        <title>Phylogenomics reveals ancestral predisposition of the termite-cultivated fungus Termitomyces towards a domesticated lifestyle.</title>
        <authorList>
            <person name="Auxier B."/>
            <person name="Grum-Grzhimaylo A."/>
            <person name="Cardenas M.E."/>
            <person name="Lodge J.D."/>
            <person name="Laessoe T."/>
            <person name="Pedersen O."/>
            <person name="Smith M.E."/>
            <person name="Kuyper T.W."/>
            <person name="Franco-Molano E.A."/>
            <person name="Baroni T.J."/>
            <person name="Aanen D.K."/>
        </authorList>
    </citation>
    <scope>NUCLEOTIDE SEQUENCE</scope>
    <source>
        <strain evidence="8">AP01</strain>
        <tissue evidence="8">Mycelium</tissue>
    </source>
</reference>
<dbReference type="PANTHER" id="PTHR31064:SF30">
    <property type="entry name" value="HIGH-AFFINITY POTASSIUM TRANSPORT PROTEIN-RELATED"/>
    <property type="match status" value="1"/>
</dbReference>
<dbReference type="GO" id="GO:1990573">
    <property type="term" value="P:potassium ion import across plasma membrane"/>
    <property type="evidence" value="ECO:0007669"/>
    <property type="project" value="TreeGrafter"/>
</dbReference>
<feature type="transmembrane region" description="Helical" evidence="7">
    <location>
        <begin position="526"/>
        <end position="547"/>
    </location>
</feature>
<gene>
    <name evidence="8" type="ORF">DXG03_001966</name>
</gene>
<protein>
    <submittedName>
        <fullName evidence="8">Uncharacterized protein</fullName>
    </submittedName>
</protein>
<proteinExistence type="predicted"/>
<dbReference type="GO" id="GO:0030007">
    <property type="term" value="P:intracellular potassium ion homeostasis"/>
    <property type="evidence" value="ECO:0007669"/>
    <property type="project" value="TreeGrafter"/>
</dbReference>
<evidence type="ECO:0000256" key="5">
    <source>
        <dbReference type="ARBA" id="ARBA00023065"/>
    </source>
</evidence>